<comment type="caution">
    <text evidence="10">The sequence shown here is derived from an EMBL/GenBank/DDBJ whole genome shotgun (WGS) entry which is preliminary data.</text>
</comment>
<evidence type="ECO:0000256" key="2">
    <source>
        <dbReference type="ARBA" id="ARBA00005540"/>
    </source>
</evidence>
<dbReference type="GO" id="GO:0005886">
    <property type="term" value="C:plasma membrane"/>
    <property type="evidence" value="ECO:0007669"/>
    <property type="project" value="UniProtKB-SubCell"/>
</dbReference>
<name>A0A4R2LE50_9FIRM</name>
<dbReference type="EMBL" id="SLXA01000015">
    <property type="protein sequence ID" value="TCO82829.1"/>
    <property type="molecule type" value="Genomic_DNA"/>
</dbReference>
<dbReference type="Pfam" id="PF12822">
    <property type="entry name" value="ECF_trnsprt"/>
    <property type="match status" value="1"/>
</dbReference>
<evidence type="ECO:0000256" key="8">
    <source>
        <dbReference type="PIRNR" id="PIRNR037778"/>
    </source>
</evidence>
<feature type="transmembrane region" description="Helical" evidence="9">
    <location>
        <begin position="12"/>
        <end position="28"/>
    </location>
</feature>
<comment type="similarity">
    <text evidence="2 8">Belongs to the prokaryotic riboflavin transporter (P-RFT) (TC 2.A.87) family.</text>
</comment>
<comment type="subcellular location">
    <subcellularLocation>
        <location evidence="1">Cell membrane</location>
        <topology evidence="1">Multi-pass membrane protein</topology>
    </subcellularLocation>
</comment>
<reference evidence="10 11" key="1">
    <citation type="submission" date="2019-03" db="EMBL/GenBank/DDBJ databases">
        <title>Genomic Encyclopedia of Type Strains, Phase IV (KMG-IV): sequencing the most valuable type-strain genomes for metagenomic binning, comparative biology and taxonomic classification.</title>
        <authorList>
            <person name="Goeker M."/>
        </authorList>
    </citation>
    <scope>NUCLEOTIDE SEQUENCE [LARGE SCALE GENOMIC DNA]</scope>
    <source>
        <strain evidence="10 11">DSM 28559</strain>
    </source>
</reference>
<evidence type="ECO:0000256" key="1">
    <source>
        <dbReference type="ARBA" id="ARBA00004651"/>
    </source>
</evidence>
<evidence type="ECO:0000256" key="6">
    <source>
        <dbReference type="ARBA" id="ARBA00022989"/>
    </source>
</evidence>
<evidence type="ECO:0000256" key="4">
    <source>
        <dbReference type="ARBA" id="ARBA00022475"/>
    </source>
</evidence>
<evidence type="ECO:0000313" key="11">
    <source>
        <dbReference type="Proteomes" id="UP000295711"/>
    </source>
</evidence>
<keyword evidence="3 8" id="KW-0813">Transport</keyword>
<feature type="transmembrane region" description="Helical" evidence="9">
    <location>
        <begin position="48"/>
        <end position="66"/>
    </location>
</feature>
<evidence type="ECO:0000256" key="7">
    <source>
        <dbReference type="ARBA" id="ARBA00023136"/>
    </source>
</evidence>
<dbReference type="PIRSF" id="PIRSF037778">
    <property type="entry name" value="UCP037778_transp_RibU"/>
    <property type="match status" value="1"/>
</dbReference>
<evidence type="ECO:0000256" key="3">
    <source>
        <dbReference type="ARBA" id="ARBA00022448"/>
    </source>
</evidence>
<dbReference type="PANTHER" id="PTHR38438">
    <property type="entry name" value="RIBOFLAVIN TRANSPORTER RIBU"/>
    <property type="match status" value="1"/>
</dbReference>
<keyword evidence="5 9" id="KW-0812">Transmembrane</keyword>
<keyword evidence="4 8" id="KW-1003">Cell membrane</keyword>
<evidence type="ECO:0000256" key="9">
    <source>
        <dbReference type="SAM" id="Phobius"/>
    </source>
</evidence>
<evidence type="ECO:0000313" key="10">
    <source>
        <dbReference type="EMBL" id="TCO82829.1"/>
    </source>
</evidence>
<organism evidence="10 11">
    <name type="scientific">Frisingicoccus caecimuris</name>
    <dbReference type="NCBI Taxonomy" id="1796636"/>
    <lineage>
        <taxon>Bacteria</taxon>
        <taxon>Bacillati</taxon>
        <taxon>Bacillota</taxon>
        <taxon>Clostridia</taxon>
        <taxon>Lachnospirales</taxon>
        <taxon>Lachnospiraceae</taxon>
        <taxon>Frisingicoccus</taxon>
    </lineage>
</organism>
<proteinExistence type="inferred from homology"/>
<dbReference type="InterPro" id="IPR024529">
    <property type="entry name" value="ECF_trnsprt_substrate-spec"/>
</dbReference>
<dbReference type="Proteomes" id="UP000295711">
    <property type="component" value="Unassembled WGS sequence"/>
</dbReference>
<dbReference type="RefSeq" id="WP_132093574.1">
    <property type="nucleotide sequence ID" value="NZ_JANKAQ010000006.1"/>
</dbReference>
<keyword evidence="11" id="KW-1185">Reference proteome</keyword>
<gene>
    <name evidence="10" type="ORF">EV212_1159</name>
</gene>
<dbReference type="InterPro" id="IPR025720">
    <property type="entry name" value="RibU"/>
</dbReference>
<keyword evidence="6 9" id="KW-1133">Transmembrane helix</keyword>
<dbReference type="AlphaFoldDB" id="A0A4R2LE50"/>
<protein>
    <recommendedName>
        <fullName evidence="8">Riboflavin transporter</fullName>
    </recommendedName>
</protein>
<dbReference type="PANTHER" id="PTHR38438:SF1">
    <property type="entry name" value="RIBOFLAVIN TRANSPORTER RIBU"/>
    <property type="match status" value="1"/>
</dbReference>
<feature type="transmembrane region" description="Helical" evidence="9">
    <location>
        <begin position="167"/>
        <end position="191"/>
    </location>
</feature>
<comment type="function">
    <text evidence="8">Probably a riboflavin-binding protein that interacts with the energy-coupling factor (ECF) ABC-transporter complex.</text>
</comment>
<dbReference type="OrthoDB" id="9809216at2"/>
<dbReference type="GO" id="GO:0032217">
    <property type="term" value="F:riboflavin transmembrane transporter activity"/>
    <property type="evidence" value="ECO:0007669"/>
    <property type="project" value="UniProtKB-UniRule"/>
</dbReference>
<feature type="transmembrane region" description="Helical" evidence="9">
    <location>
        <begin position="110"/>
        <end position="131"/>
    </location>
</feature>
<evidence type="ECO:0000256" key="5">
    <source>
        <dbReference type="ARBA" id="ARBA00022692"/>
    </source>
</evidence>
<keyword evidence="7 8" id="KW-0472">Membrane</keyword>
<dbReference type="Gene3D" id="1.10.1760.20">
    <property type="match status" value="1"/>
</dbReference>
<accession>A0A4R2LE50</accession>
<sequence length="200" mass="21733">MMEAKKTLFSTRDLVIIGLFSALAYVLMLLESPGYLGFLRIEFSDVPAILGGLGISPAAGVFIELIKNIIKAMSTKTVGAGELANFVVGSAYVLPLSIIYRKWKGKHRLLVGYVAGTVAMCISGMIVNYFITLPLYSSMFGGVDALVGYVGSMTPGFLPEINSLWKIIIIGITPFNVVKGIMMAIVSYYVFKLVKKPLQF</sequence>